<dbReference type="PANTHER" id="PTHR20963">
    <property type="entry name" value="MULTIPLE INOSITOL POLYPHOSPHATE PHOSPHATASE-RELATED"/>
    <property type="match status" value="1"/>
</dbReference>
<evidence type="ECO:0000313" key="6">
    <source>
        <dbReference type="Proteomes" id="UP001309876"/>
    </source>
</evidence>
<dbReference type="CDD" id="cd07061">
    <property type="entry name" value="HP_HAP_like"/>
    <property type="match status" value="1"/>
</dbReference>
<evidence type="ECO:0000256" key="1">
    <source>
        <dbReference type="ARBA" id="ARBA00005375"/>
    </source>
</evidence>
<dbReference type="AlphaFoldDB" id="A0AAN7T218"/>
<dbReference type="Proteomes" id="UP001309876">
    <property type="component" value="Unassembled WGS sequence"/>
</dbReference>
<gene>
    <name evidence="5" type="ORF">LTR05_003546</name>
</gene>
<protein>
    <recommendedName>
        <fullName evidence="2">3-phytase</fullName>
        <ecNumber evidence="2">3.1.3.8</ecNumber>
    </recommendedName>
</protein>
<keyword evidence="4" id="KW-0732">Signal</keyword>
<evidence type="ECO:0000256" key="3">
    <source>
        <dbReference type="ARBA" id="ARBA00022801"/>
    </source>
</evidence>
<dbReference type="EMBL" id="JAVRRJ010000003">
    <property type="protein sequence ID" value="KAK5086378.1"/>
    <property type="molecule type" value="Genomic_DNA"/>
</dbReference>
<keyword evidence="6" id="KW-1185">Reference proteome</keyword>
<dbReference type="GO" id="GO:0003993">
    <property type="term" value="F:acid phosphatase activity"/>
    <property type="evidence" value="ECO:0007669"/>
    <property type="project" value="TreeGrafter"/>
</dbReference>
<organism evidence="5 6">
    <name type="scientific">Lithohypha guttulata</name>
    <dbReference type="NCBI Taxonomy" id="1690604"/>
    <lineage>
        <taxon>Eukaryota</taxon>
        <taxon>Fungi</taxon>
        <taxon>Dikarya</taxon>
        <taxon>Ascomycota</taxon>
        <taxon>Pezizomycotina</taxon>
        <taxon>Eurotiomycetes</taxon>
        <taxon>Chaetothyriomycetidae</taxon>
        <taxon>Chaetothyriales</taxon>
        <taxon>Trichomeriaceae</taxon>
        <taxon>Lithohypha</taxon>
    </lineage>
</organism>
<keyword evidence="3" id="KW-0378">Hydrolase</keyword>
<comment type="caution">
    <text evidence="5">The sequence shown here is derived from an EMBL/GenBank/DDBJ whole genome shotgun (WGS) entry which is preliminary data.</text>
</comment>
<dbReference type="SUPFAM" id="SSF53254">
    <property type="entry name" value="Phosphoglycerate mutase-like"/>
    <property type="match status" value="1"/>
</dbReference>
<dbReference type="InterPro" id="IPR033379">
    <property type="entry name" value="Acid_Pase_AS"/>
</dbReference>
<name>A0AAN7T218_9EURO</name>
<comment type="similarity">
    <text evidence="1">Belongs to the histidine acid phosphatase family.</text>
</comment>
<sequence>MLFLLTLMTAAGLGNAAALDKKQAASSSVVPQYFQTSPQIYPGPTKTAAIAPFLAQTNPAPIGTLYSPNQPLETAVPISGNTNNSNIFQLMGQLSSYFPNPVGFGVNEYALPPGANITTAHLLSRHGARYPTGDSSVSSFGSKIYNVTRNGTATWTGALSFLNTWSYTLGAEILVARGRQELFDSGVLFYYNYGHLYNTLTKLVSRTTTQDRMLKSAEYFMAGFFGFEWPQNVTLEPIIEQPYFNNSLAGYFQCNNSNNYRSTAGNNASLVWENIYLKNATQRLRALSGNYNWTVADSYNAQTLCPYETVAYGFSNWCSLFTYDEWQGFEYSIDLQFQGNDGFLSPTGRGVGIGFVEEFYARLQGHLYNLPPGSTNVNTTLDQMNNTFPLNQSLYMDFSHDTNIYSILTAFGLQQFSDKLSNSSITPNRNVTISHLTPFGARVVWEQITTPQPVKAQRPKNSNATMADFYNPGNRTSYIHMTISQRTVPLGFSYPECGQRDDGWCEMGAFMNILSGLLQQASCFGNYPAASWLNVTNGVPVTKRHLLGGGMGSGLERRRNSDMWYDL</sequence>
<dbReference type="PROSITE" id="PS00616">
    <property type="entry name" value="HIS_ACID_PHOSPHAT_1"/>
    <property type="match status" value="1"/>
</dbReference>
<dbReference type="PROSITE" id="PS00778">
    <property type="entry name" value="HIS_ACID_PHOSPHAT_2"/>
    <property type="match status" value="1"/>
</dbReference>
<dbReference type="Gene3D" id="3.40.50.1240">
    <property type="entry name" value="Phosphoglycerate mutase-like"/>
    <property type="match status" value="1"/>
</dbReference>
<evidence type="ECO:0000313" key="5">
    <source>
        <dbReference type="EMBL" id="KAK5086378.1"/>
    </source>
</evidence>
<accession>A0AAN7T218</accession>
<feature type="chain" id="PRO_5042883956" description="3-phytase" evidence="4">
    <location>
        <begin position="17"/>
        <end position="567"/>
    </location>
</feature>
<evidence type="ECO:0000256" key="4">
    <source>
        <dbReference type="SAM" id="SignalP"/>
    </source>
</evidence>
<feature type="signal peptide" evidence="4">
    <location>
        <begin position="1"/>
        <end position="16"/>
    </location>
</feature>
<dbReference type="InterPro" id="IPR000560">
    <property type="entry name" value="His_Pase_clade-2"/>
</dbReference>
<evidence type="ECO:0000256" key="2">
    <source>
        <dbReference type="ARBA" id="ARBA00012632"/>
    </source>
</evidence>
<dbReference type="PANTHER" id="PTHR20963:SF43">
    <property type="entry name" value="PUTATIVE (AFU_ORTHOLOGUE AFUA_7G01240)-RELATED"/>
    <property type="match status" value="1"/>
</dbReference>
<dbReference type="GO" id="GO:0016158">
    <property type="term" value="F:inositol hexakisphosphate 3-phosphatase activity"/>
    <property type="evidence" value="ECO:0007669"/>
    <property type="project" value="UniProtKB-EC"/>
</dbReference>
<dbReference type="InterPro" id="IPR029033">
    <property type="entry name" value="His_PPase_superfam"/>
</dbReference>
<reference evidence="5 6" key="1">
    <citation type="submission" date="2023-08" db="EMBL/GenBank/DDBJ databases">
        <title>Black Yeasts Isolated from many extreme environments.</title>
        <authorList>
            <person name="Coleine C."/>
            <person name="Stajich J.E."/>
            <person name="Selbmann L."/>
        </authorList>
    </citation>
    <scope>NUCLEOTIDE SEQUENCE [LARGE SCALE GENOMIC DNA]</scope>
    <source>
        <strain evidence="5 6">CCFEE 5910</strain>
    </source>
</reference>
<proteinExistence type="inferred from homology"/>
<dbReference type="EC" id="3.1.3.8" evidence="2"/>
<dbReference type="Pfam" id="PF00328">
    <property type="entry name" value="His_Phos_2"/>
    <property type="match status" value="1"/>
</dbReference>